<dbReference type="KEGG" id="bmy:BM_BM17801"/>
<feature type="transmembrane region" description="Helical" evidence="1">
    <location>
        <begin position="59"/>
        <end position="79"/>
    </location>
</feature>
<feature type="transmembrane region" description="Helical" evidence="1">
    <location>
        <begin position="163"/>
        <end position="182"/>
    </location>
</feature>
<feature type="transmembrane region" description="Helical" evidence="1">
    <location>
        <begin position="27"/>
        <end position="47"/>
    </location>
</feature>
<dbReference type="WBParaSite" id="Bm17801.1">
    <property type="protein sequence ID" value="Bm17801.1"/>
    <property type="gene ID" value="WBGene00268943"/>
</dbReference>
<dbReference type="Proteomes" id="UP000006672">
    <property type="component" value="Unassembled WGS sequence"/>
</dbReference>
<evidence type="ECO:0000313" key="3">
    <source>
        <dbReference type="Proteomes" id="UP000006672"/>
    </source>
</evidence>
<dbReference type="EMBL" id="CAAKNF010000195">
    <property type="protein sequence ID" value="VIO99174.1"/>
    <property type="molecule type" value="Genomic_DNA"/>
</dbReference>
<dbReference type="OrthoDB" id="5836708at2759"/>
<dbReference type="AlphaFoldDB" id="A0A4E9FQ13"/>
<keyword evidence="1" id="KW-0812">Transmembrane</keyword>
<organism evidence="2">
    <name type="scientific">Brugia malayi</name>
    <name type="common">Filarial nematode worm</name>
    <dbReference type="NCBI Taxonomy" id="6279"/>
    <lineage>
        <taxon>Eukaryota</taxon>
        <taxon>Metazoa</taxon>
        <taxon>Ecdysozoa</taxon>
        <taxon>Nematoda</taxon>
        <taxon>Chromadorea</taxon>
        <taxon>Rhabditida</taxon>
        <taxon>Spirurina</taxon>
        <taxon>Spiruromorpha</taxon>
        <taxon>Filarioidea</taxon>
        <taxon>Onchocercidae</taxon>
        <taxon>Brugia</taxon>
    </lineage>
</organism>
<gene>
    <name evidence="2 4" type="primary">Bm17801</name>
    <name evidence="2" type="ORF">BM_BM17801</name>
</gene>
<name>A0A4E9FQ13_BRUMA</name>
<protein>
    <submittedName>
        <fullName evidence="2 4">Uncharacterized protein</fullName>
    </submittedName>
</protein>
<dbReference type="GeneID" id="66059008"/>
<reference evidence="3" key="1">
    <citation type="journal article" date="2007" name="Science">
        <title>Draft genome of the filarial nematode parasite Brugia malayi.</title>
        <authorList>
            <person name="Ghedin E."/>
            <person name="Wang S."/>
            <person name="Spiro D."/>
            <person name="Caler E."/>
            <person name="Zhao Q."/>
            <person name="Crabtree J."/>
            <person name="Allen J.E."/>
            <person name="Delcher A.L."/>
            <person name="Guiliano D.B."/>
            <person name="Miranda-Saavedra D."/>
            <person name="Angiuoli S.V."/>
            <person name="Creasy T."/>
            <person name="Amedeo P."/>
            <person name="Haas B."/>
            <person name="El-Sayed N.M."/>
            <person name="Wortman J.R."/>
            <person name="Feldblyum T."/>
            <person name="Tallon L."/>
            <person name="Schatz M."/>
            <person name="Shumway M."/>
            <person name="Koo H."/>
            <person name="Salzberg S.L."/>
            <person name="Schobel S."/>
            <person name="Pertea M."/>
            <person name="Pop M."/>
            <person name="White O."/>
            <person name="Barton G.J."/>
            <person name="Carlow C.K."/>
            <person name="Crawford M.J."/>
            <person name="Daub J."/>
            <person name="Dimmic M.W."/>
            <person name="Estes C.F."/>
            <person name="Foster J.M."/>
            <person name="Ganatra M."/>
            <person name="Gregory W.F."/>
            <person name="Johnson N.M."/>
            <person name="Jin J."/>
            <person name="Komuniecki R."/>
            <person name="Korf I."/>
            <person name="Kumar S."/>
            <person name="Laney S."/>
            <person name="Li B.W."/>
            <person name="Li W."/>
            <person name="Lindblom T.H."/>
            <person name="Lustigman S."/>
            <person name="Ma D."/>
            <person name="Maina C.V."/>
            <person name="Martin D.M."/>
            <person name="McCarter J.P."/>
            <person name="McReynolds L."/>
            <person name="Mitreva M."/>
            <person name="Nutman T.B."/>
            <person name="Parkinson J."/>
            <person name="Peregrin-Alvarez J.M."/>
            <person name="Poole C."/>
            <person name="Ren Q."/>
            <person name="Saunders L."/>
            <person name="Sluder A.E."/>
            <person name="Smith K."/>
            <person name="Stanke M."/>
            <person name="Unnasch T.R."/>
            <person name="Ware J."/>
            <person name="Wei A.D."/>
            <person name="Weil G."/>
            <person name="Williams D.J."/>
            <person name="Zhang Y."/>
            <person name="Williams S.A."/>
            <person name="Fraser-Liggett C."/>
            <person name="Slatko B."/>
            <person name="Blaxter M.L."/>
            <person name="Scott A.L."/>
        </authorList>
    </citation>
    <scope>NUCLEOTIDE SEQUENCE</scope>
    <source>
        <strain evidence="3">FR3</strain>
    </source>
</reference>
<dbReference type="CTD" id="66059008"/>
<keyword evidence="1" id="KW-0472">Membrane</keyword>
<sequence>MDRSILQIGRLDVILNNEQQQSMRQSLLLSSLLSLLSSLSQLSLSTIISINKNKDNNKIVTVLFLLIIQTTIVESLVCYDGADCLKAHTCNECNGIGCIRMKSYNTEHIHTIALTCLPYATRVYQLEPAGCRISLSGDSEHCICYDNDYCNRASGLSLFNFKLVPSFILIIYATISFTLLYLL</sequence>
<proteinExistence type="predicted"/>
<dbReference type="RefSeq" id="XP_042938258.1">
    <property type="nucleotide sequence ID" value="XM_043082324.1"/>
</dbReference>
<evidence type="ECO:0000313" key="2">
    <source>
        <dbReference type="EMBL" id="VIO99174.1"/>
    </source>
</evidence>
<evidence type="ECO:0000313" key="4">
    <source>
        <dbReference type="WBParaSite" id="Bm17801.1"/>
    </source>
</evidence>
<evidence type="ECO:0000256" key="1">
    <source>
        <dbReference type="SAM" id="Phobius"/>
    </source>
</evidence>
<reference evidence="2" key="2">
    <citation type="submission" date="2019-04" db="EMBL/GenBank/DDBJ databases">
        <authorList>
            <person name="Howe K."/>
            <person name="Paulini M."/>
            <person name="Williams G."/>
        </authorList>
    </citation>
    <scope>NUCLEOTIDE SEQUENCE [LARGE SCALE GENOMIC DNA]</scope>
    <source>
        <strain evidence="2">FR3</strain>
    </source>
</reference>
<reference evidence="4" key="3">
    <citation type="submission" date="2019-12" db="UniProtKB">
        <authorList>
            <consortium name="WormBaseParasite"/>
        </authorList>
    </citation>
    <scope>IDENTIFICATION</scope>
</reference>
<keyword evidence="1" id="KW-1133">Transmembrane helix</keyword>
<keyword evidence="3" id="KW-1185">Reference proteome</keyword>
<accession>A0A5S6PEC0</accession>
<accession>A0A4E9FQ13</accession>